<dbReference type="Pfam" id="PF02567">
    <property type="entry name" value="PhzC-PhzF"/>
    <property type="match status" value="1"/>
</dbReference>
<dbReference type="GO" id="GO:0016853">
    <property type="term" value="F:isomerase activity"/>
    <property type="evidence" value="ECO:0007669"/>
    <property type="project" value="TreeGrafter"/>
</dbReference>
<organism evidence="1">
    <name type="scientific">uncultured delta proteobacterium HF0200_14D13</name>
    <dbReference type="NCBI Taxonomy" id="710830"/>
    <lineage>
        <taxon>Bacteria</taxon>
        <taxon>Deltaproteobacteria</taxon>
        <taxon>environmental samples</taxon>
    </lineage>
</organism>
<accession>E0XXS9</accession>
<dbReference type="AlphaFoldDB" id="E0XXS9"/>
<sequence>MVLDAEVLSTEQMQEIAAEFNYSETSFVLPPEAPDHEARIRIFTPKSEVPFAGHPTIGAAAVLGWEGSVPLGTGSATVILEEQLGEVPVTVSQRSDGVIFAQLTAAQLPKSGPNPPSREELAAVVSLSPDDLCEGEHFPQTWTCGLPFL</sequence>
<dbReference type="NCBIfam" id="TIGR00654">
    <property type="entry name" value="PhzF_family"/>
    <property type="match status" value="1"/>
</dbReference>
<dbReference type="PANTHER" id="PTHR13774">
    <property type="entry name" value="PHENAZINE BIOSYNTHESIS PROTEIN"/>
    <property type="match status" value="1"/>
</dbReference>
<dbReference type="InterPro" id="IPR003719">
    <property type="entry name" value="Phenazine_PhzF-like"/>
</dbReference>
<dbReference type="GO" id="GO:0005737">
    <property type="term" value="C:cytoplasm"/>
    <property type="evidence" value="ECO:0007669"/>
    <property type="project" value="TreeGrafter"/>
</dbReference>
<dbReference type="EMBL" id="GU474914">
    <property type="protein sequence ID" value="ADI19220.1"/>
    <property type="molecule type" value="Genomic_DNA"/>
</dbReference>
<proteinExistence type="predicted"/>
<reference evidence="1" key="1">
    <citation type="journal article" date="2011" name="Environ. Microbiol.">
        <title>Time-series analyses of Monterey Bay coastal microbial picoplankton using a 'genome proxy' microarray.</title>
        <authorList>
            <person name="Rich V.I."/>
            <person name="Pham V.D."/>
            <person name="Eppley J."/>
            <person name="Shi Y."/>
            <person name="DeLong E.F."/>
        </authorList>
    </citation>
    <scope>NUCLEOTIDE SEQUENCE</scope>
</reference>
<dbReference type="SUPFAM" id="SSF54506">
    <property type="entry name" value="Diaminopimelate epimerase-like"/>
    <property type="match status" value="1"/>
</dbReference>
<protein>
    <submittedName>
        <fullName evidence="1">Predicted epimerase, phzc/phzf homolog</fullName>
    </submittedName>
</protein>
<feature type="non-terminal residue" evidence="1">
    <location>
        <position position="149"/>
    </location>
</feature>
<dbReference type="PANTHER" id="PTHR13774:SF32">
    <property type="entry name" value="ANTISENSE-ENHANCING SEQUENCE 1"/>
    <property type="match status" value="1"/>
</dbReference>
<dbReference type="Gene3D" id="3.10.310.10">
    <property type="entry name" value="Diaminopimelate Epimerase, Chain A, domain 1"/>
    <property type="match status" value="2"/>
</dbReference>
<name>E0XXS9_9DELT</name>
<evidence type="ECO:0000313" key="1">
    <source>
        <dbReference type="EMBL" id="ADI19220.1"/>
    </source>
</evidence>